<dbReference type="GO" id="GO:0009247">
    <property type="term" value="P:glycolipid biosynthetic process"/>
    <property type="evidence" value="ECO:0007669"/>
    <property type="project" value="TreeGrafter"/>
</dbReference>
<dbReference type="Proteomes" id="UP001217754">
    <property type="component" value="Chromosome 8"/>
</dbReference>
<proteinExistence type="inferred from homology"/>
<keyword evidence="4" id="KW-1185">Reference proteome</keyword>
<evidence type="ECO:0000313" key="3">
    <source>
        <dbReference type="EMBL" id="WFD41067.1"/>
    </source>
</evidence>
<dbReference type="PANTHER" id="PTHR12286">
    <property type="entry name" value="SACCHAROPINE DEHYDROGENASE-LIKE OXIDOREDUCTASE"/>
    <property type="match status" value="1"/>
</dbReference>
<reference evidence="3" key="1">
    <citation type="submission" date="2023-03" db="EMBL/GenBank/DDBJ databases">
        <title>Mating type loci evolution in Malassezia.</title>
        <authorList>
            <person name="Coelho M.A."/>
        </authorList>
    </citation>
    <scope>NUCLEOTIDE SEQUENCE</scope>
    <source>
        <strain evidence="3">CBS 9431</strain>
    </source>
</reference>
<feature type="domain" description="Saccharopine dehydrogenase NADP binding" evidence="2">
    <location>
        <begin position="4"/>
        <end position="125"/>
    </location>
</feature>
<dbReference type="GO" id="GO:0005739">
    <property type="term" value="C:mitochondrion"/>
    <property type="evidence" value="ECO:0007669"/>
    <property type="project" value="TreeGrafter"/>
</dbReference>
<evidence type="ECO:0000256" key="1">
    <source>
        <dbReference type="ARBA" id="ARBA00038048"/>
    </source>
</evidence>
<dbReference type="PANTHER" id="PTHR12286:SF5">
    <property type="entry name" value="SACCHAROPINE DEHYDROGENASE-LIKE OXIDOREDUCTASE"/>
    <property type="match status" value="1"/>
</dbReference>
<protein>
    <recommendedName>
        <fullName evidence="2">Saccharopine dehydrogenase NADP binding domain-containing protein</fullName>
    </recommendedName>
</protein>
<organism evidence="3 4">
    <name type="scientific">Malassezia japonica</name>
    <dbReference type="NCBI Taxonomy" id="223818"/>
    <lineage>
        <taxon>Eukaryota</taxon>
        <taxon>Fungi</taxon>
        <taxon>Dikarya</taxon>
        <taxon>Basidiomycota</taxon>
        <taxon>Ustilaginomycotina</taxon>
        <taxon>Malasseziomycetes</taxon>
        <taxon>Malasseziales</taxon>
        <taxon>Malasseziaceae</taxon>
        <taxon>Malassezia</taxon>
    </lineage>
</organism>
<comment type="similarity">
    <text evidence="1">Belongs to the saccharopine dehydrogenase family.</text>
</comment>
<dbReference type="InterPro" id="IPR051276">
    <property type="entry name" value="Saccharopine_DH-like_oxidrdct"/>
</dbReference>
<dbReference type="InterPro" id="IPR005097">
    <property type="entry name" value="Sacchrp_dh_NADP-bd"/>
</dbReference>
<accession>A0AAF0JBQ2</accession>
<dbReference type="EMBL" id="CP119965">
    <property type="protein sequence ID" value="WFD41067.1"/>
    <property type="molecule type" value="Genomic_DNA"/>
</dbReference>
<dbReference type="GO" id="GO:0005886">
    <property type="term" value="C:plasma membrane"/>
    <property type="evidence" value="ECO:0007669"/>
    <property type="project" value="TreeGrafter"/>
</dbReference>
<evidence type="ECO:0000259" key="2">
    <source>
        <dbReference type="Pfam" id="PF03435"/>
    </source>
</evidence>
<dbReference type="GO" id="GO:0005811">
    <property type="term" value="C:lipid droplet"/>
    <property type="evidence" value="ECO:0007669"/>
    <property type="project" value="TreeGrafter"/>
</dbReference>
<name>A0AAF0JBQ2_9BASI</name>
<dbReference type="InterPro" id="IPR036291">
    <property type="entry name" value="NAD(P)-bd_dom_sf"/>
</dbReference>
<dbReference type="Gene3D" id="3.40.50.720">
    <property type="entry name" value="NAD(P)-binding Rossmann-like Domain"/>
    <property type="match status" value="1"/>
</dbReference>
<gene>
    <name evidence="3" type="ORF">MJAP1_004060</name>
</gene>
<dbReference type="RefSeq" id="XP_060123964.1">
    <property type="nucleotide sequence ID" value="XM_060267981.1"/>
</dbReference>
<evidence type="ECO:0000313" key="4">
    <source>
        <dbReference type="Proteomes" id="UP001217754"/>
    </source>
</evidence>
<dbReference type="Pfam" id="PF03435">
    <property type="entry name" value="Sacchrp_dh_NADP"/>
    <property type="match status" value="1"/>
</dbReference>
<dbReference type="AlphaFoldDB" id="A0AAF0JBQ2"/>
<dbReference type="SUPFAM" id="SSF51735">
    <property type="entry name" value="NAD(P)-binding Rossmann-fold domains"/>
    <property type="match status" value="1"/>
</dbReference>
<sequence length="416" mass="44516">MYDVVLYGATGFTGGFAAQYLAEHPQKPRIAFAGRNLAKVRAVRDGLVHVSKERIESIDLLEASADDKESLQRMARSAKAVINAVGPYSLLGGFDVAQAVAEAGGGYVDLTGESNVFERYVKELTPVAQQTKAVLVPSSGFDCLPFDLTTYFAVQEVKKKLGADADIDRVVCGYDIGGSVSGGTLASMVNKDPEALKFTRPYWLSPVQGTMTAKIINALPLPQFAKKSGAFTFLTAHNLRVVNRSWGLLQDAQSPHRYGRTFQYFEGVTRPSKLAACIASSVVRLIVWLLLHVSLFGKLLMRSVPQGTGAPMEKQLQGFLNMRTVAYGSDGRTQGLAVMKVKGDPGYLKTGAFISEVALAIALDRERLSPLGQKGGVLTPATVGADVVVERLAQYGGGISLQAADATHGDLTQLLA</sequence>
<dbReference type="GeneID" id="85227711"/>